<feature type="binding site" description="axial binding residue" evidence="9">
    <location>
        <position position="240"/>
    </location>
    <ligand>
        <name>heme</name>
        <dbReference type="ChEBI" id="CHEBI:30413"/>
    </ligand>
    <ligandPart>
        <name>Fe</name>
        <dbReference type="ChEBI" id="CHEBI:18248"/>
    </ligandPart>
</feature>
<dbReference type="PANTHER" id="PTHR10138">
    <property type="entry name" value="TRYPTOPHAN 2,3-DIOXYGENASE"/>
    <property type="match status" value="1"/>
</dbReference>
<dbReference type="PANTHER" id="PTHR10138:SF0">
    <property type="entry name" value="TRYPTOPHAN 2,3-DIOXYGENASE"/>
    <property type="match status" value="1"/>
</dbReference>
<keyword evidence="6 9" id="KW-0408">Iron</keyword>
<dbReference type="EMBL" id="JACHXM010000001">
    <property type="protein sequence ID" value="MBB3139456.1"/>
    <property type="molecule type" value="Genomic_DNA"/>
</dbReference>
<name>A0A7W5BUV8_9GAMM</name>
<keyword evidence="5 9" id="KW-0560">Oxidoreductase</keyword>
<dbReference type="FunFam" id="1.20.58.480:FF:000001">
    <property type="entry name" value="Tryptophan 2,3-dioxygenase"/>
    <property type="match status" value="1"/>
</dbReference>
<evidence type="ECO:0000256" key="7">
    <source>
        <dbReference type="ARBA" id="ARBA00023079"/>
    </source>
</evidence>
<evidence type="ECO:0000256" key="6">
    <source>
        <dbReference type="ARBA" id="ARBA00023004"/>
    </source>
</evidence>
<dbReference type="NCBIfam" id="TIGR03036">
    <property type="entry name" value="trp_2_3_diox"/>
    <property type="match status" value="1"/>
</dbReference>
<comment type="catalytic activity">
    <reaction evidence="8 9">
        <text>L-tryptophan + O2 = N-formyl-L-kynurenine</text>
        <dbReference type="Rhea" id="RHEA:24536"/>
        <dbReference type="ChEBI" id="CHEBI:15379"/>
        <dbReference type="ChEBI" id="CHEBI:57912"/>
        <dbReference type="ChEBI" id="CHEBI:58629"/>
        <dbReference type="EC" id="1.13.11.11"/>
    </reaction>
</comment>
<proteinExistence type="inferred from homology"/>
<comment type="caution">
    <text evidence="10">The sequence shown here is derived from an EMBL/GenBank/DDBJ whole genome shotgun (WGS) entry which is preliminary data.</text>
</comment>
<dbReference type="Pfam" id="PF03301">
    <property type="entry name" value="Trp_dioxygenase"/>
    <property type="match status" value="2"/>
</dbReference>
<dbReference type="GO" id="GO:0019441">
    <property type="term" value="P:L-tryptophan catabolic process to kynurenine"/>
    <property type="evidence" value="ECO:0007669"/>
    <property type="project" value="UniProtKB-UniRule"/>
</dbReference>
<comment type="subunit">
    <text evidence="1 9">Homotetramer.</text>
</comment>
<feature type="binding site" evidence="9">
    <location>
        <begin position="51"/>
        <end position="55"/>
    </location>
    <ligand>
        <name>substrate</name>
    </ligand>
</feature>
<keyword evidence="11" id="KW-1185">Reference proteome</keyword>
<comment type="function">
    <text evidence="9">Heme-dependent dioxygenase that catalyzes the oxidative cleavage of the L-tryptophan (L-Trp) pyrrole ring and converts L-tryptophan to N-formyl-L-kynurenine. Catalyzes the oxidative cleavage of the indole moiety.</text>
</comment>
<organism evidence="10 11">
    <name type="scientific">Halomonas organivorans</name>
    <dbReference type="NCBI Taxonomy" id="257772"/>
    <lineage>
        <taxon>Bacteria</taxon>
        <taxon>Pseudomonadati</taxon>
        <taxon>Pseudomonadota</taxon>
        <taxon>Gammaproteobacteria</taxon>
        <taxon>Oceanospirillales</taxon>
        <taxon>Halomonadaceae</taxon>
        <taxon>Halomonas</taxon>
    </lineage>
</organism>
<accession>A0A7W5BUV8</accession>
<keyword evidence="7 9" id="KW-0823">Tryptophan catabolism</keyword>
<feature type="binding site" evidence="9">
    <location>
        <position position="117"/>
    </location>
    <ligand>
        <name>substrate</name>
    </ligand>
</feature>
<dbReference type="Proteomes" id="UP000525987">
    <property type="component" value="Unassembled WGS sequence"/>
</dbReference>
<evidence type="ECO:0000256" key="3">
    <source>
        <dbReference type="ARBA" id="ARBA00022723"/>
    </source>
</evidence>
<keyword evidence="3 9" id="KW-0479">Metal-binding</keyword>
<dbReference type="InterPro" id="IPR037217">
    <property type="entry name" value="Trp/Indoleamine_2_3_dOase-like"/>
</dbReference>
<dbReference type="GO" id="GO:0046872">
    <property type="term" value="F:metal ion binding"/>
    <property type="evidence" value="ECO:0007669"/>
    <property type="project" value="UniProtKB-KW"/>
</dbReference>
<dbReference type="GO" id="GO:0004833">
    <property type="term" value="F:L-tryptophan 2,3-dioxygenase activity"/>
    <property type="evidence" value="ECO:0007669"/>
    <property type="project" value="UniProtKB-UniRule"/>
</dbReference>
<dbReference type="AlphaFoldDB" id="A0A7W5BUV8"/>
<evidence type="ECO:0000256" key="1">
    <source>
        <dbReference type="ARBA" id="ARBA00011881"/>
    </source>
</evidence>
<evidence type="ECO:0000313" key="10">
    <source>
        <dbReference type="EMBL" id="MBB3139456.1"/>
    </source>
</evidence>
<evidence type="ECO:0000256" key="2">
    <source>
        <dbReference type="ARBA" id="ARBA00022617"/>
    </source>
</evidence>
<comment type="pathway">
    <text evidence="9">Amino-acid degradation; L-tryptophan degradation via kynurenine pathway; L-kynurenine from L-tryptophan: step 1/2.</text>
</comment>
<dbReference type="InterPro" id="IPR004981">
    <property type="entry name" value="Trp_2_3_dOase"/>
</dbReference>
<evidence type="ECO:0000256" key="5">
    <source>
        <dbReference type="ARBA" id="ARBA00023002"/>
    </source>
</evidence>
<keyword evidence="4 9" id="KW-0223">Dioxygenase</keyword>
<keyword evidence="2 9" id="KW-0349">Heme</keyword>
<reference evidence="10 11" key="1">
    <citation type="submission" date="2020-08" db="EMBL/GenBank/DDBJ databases">
        <title>Genomic Encyclopedia of Type Strains, Phase III (KMG-III): the genomes of soil and plant-associated and newly described type strains.</title>
        <authorList>
            <person name="Whitman W."/>
        </authorList>
    </citation>
    <scope>NUCLEOTIDE SEQUENCE [LARGE SCALE GENOMIC DNA]</scope>
    <source>
        <strain evidence="10 11">CECT 5995</strain>
    </source>
</reference>
<evidence type="ECO:0000256" key="4">
    <source>
        <dbReference type="ARBA" id="ARBA00022964"/>
    </source>
</evidence>
<dbReference type="InterPro" id="IPR017485">
    <property type="entry name" value="Trp_2-3-dOase_bac"/>
</dbReference>
<dbReference type="Gene3D" id="1.20.58.480">
    <property type="match status" value="1"/>
</dbReference>
<feature type="binding site" evidence="9">
    <location>
        <position position="113"/>
    </location>
    <ligand>
        <name>substrate</name>
    </ligand>
</feature>
<feature type="binding site" evidence="9">
    <location>
        <position position="254"/>
    </location>
    <ligand>
        <name>substrate</name>
    </ligand>
</feature>
<dbReference type="RefSeq" id="WP_183385867.1">
    <property type="nucleotide sequence ID" value="NZ_JACHXM010000001.1"/>
</dbReference>
<evidence type="ECO:0000313" key="11">
    <source>
        <dbReference type="Proteomes" id="UP000525987"/>
    </source>
</evidence>
<dbReference type="GO" id="GO:0019442">
    <property type="term" value="P:L-tryptophan catabolic process to acetyl-CoA"/>
    <property type="evidence" value="ECO:0007669"/>
    <property type="project" value="TreeGrafter"/>
</dbReference>
<dbReference type="UniPathway" id="UPA00333">
    <property type="reaction ID" value="UER00453"/>
</dbReference>
<evidence type="ECO:0000256" key="8">
    <source>
        <dbReference type="ARBA" id="ARBA00050412"/>
    </source>
</evidence>
<gene>
    <name evidence="9" type="primary">kynA</name>
    <name evidence="10" type="ORF">FHR96_000302</name>
</gene>
<comment type="cofactor">
    <cofactor evidence="9">
        <name>heme</name>
        <dbReference type="ChEBI" id="CHEBI:30413"/>
    </cofactor>
    <text evidence="9">Binds 1 heme group per subunit.</text>
</comment>
<dbReference type="SUPFAM" id="SSF140959">
    <property type="entry name" value="Indolic compounds 2,3-dioxygenase-like"/>
    <property type="match status" value="1"/>
</dbReference>
<dbReference type="HAMAP" id="MF_01972">
    <property type="entry name" value="T23O"/>
    <property type="match status" value="1"/>
</dbReference>
<protein>
    <recommendedName>
        <fullName evidence="9">Tryptophan 2,3-dioxygenase</fullName>
        <shortName evidence="9">TDO</shortName>
        <ecNumber evidence="9">1.13.11.11</ecNumber>
    </recommendedName>
    <alternativeName>
        <fullName evidence="9">Tryptamin 2,3-dioxygenase</fullName>
    </alternativeName>
    <alternativeName>
        <fullName evidence="9">Tryptophan oxygenase</fullName>
        <shortName evidence="9">TO</shortName>
        <shortName evidence="9">TRPO</shortName>
    </alternativeName>
    <alternativeName>
        <fullName evidence="9">Tryptophan pyrrolase</fullName>
    </alternativeName>
    <alternativeName>
        <fullName evidence="9">Tryptophanase</fullName>
    </alternativeName>
</protein>
<dbReference type="GO" id="GO:0020037">
    <property type="term" value="F:heme binding"/>
    <property type="evidence" value="ECO:0007669"/>
    <property type="project" value="UniProtKB-UniRule"/>
</dbReference>
<sequence>MTDPRPPRSSVDLDNEAIHWDQDLSYGQYLGLETLLDCQHPRSDQHDEMLFIVIHQASELWMKLCLHEAHGAAEHIHRDHLRPAFKMLTRVARIQEQLIKAWEVLVTMTPADYSSFRDELGQSSGFQSYQYRELEFLLGNKNARMIEAHRARPEHYDHLKAVLQAPSLYDIVLQRLAARGFEIPTSHLERDWSAPYVASPEVEAAWAAIYRDTTTHWDLYELAEKLVDLEYNFQKWRFSHMKTVERIIGYRRGTGGTAGVNYLVKALDLQFFPELWSVRTSL</sequence>
<evidence type="ECO:0000256" key="9">
    <source>
        <dbReference type="HAMAP-Rule" id="MF_01972"/>
    </source>
</evidence>
<dbReference type="EC" id="1.13.11.11" evidence="9"/>
<comment type="similarity">
    <text evidence="9">Belongs to the tryptophan 2,3-dioxygenase family.</text>
</comment>